<dbReference type="STRING" id="187101.VC03_06405"/>
<accession>A0A0E3UVA2</accession>
<protein>
    <submittedName>
        <fullName evidence="2">Uncharacterized protein</fullName>
    </submittedName>
</protein>
<organism evidence="2 3">
    <name type="scientific">Sneathia vaginalis</name>
    <dbReference type="NCBI Taxonomy" id="187101"/>
    <lineage>
        <taxon>Bacteria</taxon>
        <taxon>Fusobacteriati</taxon>
        <taxon>Fusobacteriota</taxon>
        <taxon>Fusobacteriia</taxon>
        <taxon>Fusobacteriales</taxon>
        <taxon>Leptotrichiaceae</taxon>
        <taxon>Sneathia</taxon>
    </lineage>
</organism>
<dbReference type="KEGG" id="sns:VC03_06405"/>
<keyword evidence="1" id="KW-0812">Transmembrane</keyword>
<evidence type="ECO:0000313" key="3">
    <source>
        <dbReference type="Proteomes" id="UP000033103"/>
    </source>
</evidence>
<evidence type="ECO:0000313" key="2">
    <source>
        <dbReference type="EMBL" id="AKC96093.1"/>
    </source>
</evidence>
<proteinExistence type="predicted"/>
<dbReference type="PATRIC" id="fig|1069640.6.peg.1272"/>
<dbReference type="EMBL" id="CP011280">
    <property type="protein sequence ID" value="AKC96093.1"/>
    <property type="molecule type" value="Genomic_DNA"/>
</dbReference>
<name>A0A0E3UVA2_9FUSO</name>
<dbReference type="AlphaFoldDB" id="A0A0E3UVA2"/>
<dbReference type="HOGENOM" id="CLU_1958123_0_0_0"/>
<feature type="transmembrane region" description="Helical" evidence="1">
    <location>
        <begin position="68"/>
        <end position="89"/>
    </location>
</feature>
<keyword evidence="1" id="KW-1133">Transmembrane helix</keyword>
<reference evidence="2 3" key="1">
    <citation type="journal article" date="2012" name="BMC Genomics">
        <title>Genomic sequence analysis and characterization of Sneathia amnii sp. nov.</title>
        <authorList>
            <consortium name="Vaginal Microbiome Consortium (additional members)"/>
            <person name="Harwich M.D.Jr."/>
            <person name="Serrano M.G."/>
            <person name="Fettweis J.M."/>
            <person name="Alves J.M."/>
            <person name="Reimers M.A."/>
            <person name="Buck G.A."/>
            <person name="Jefferson K.K."/>
        </authorList>
    </citation>
    <scope>NUCLEOTIDE SEQUENCE [LARGE SCALE GENOMIC DNA]</scope>
    <source>
        <strain evidence="2 3">SN35</strain>
    </source>
</reference>
<evidence type="ECO:0000256" key="1">
    <source>
        <dbReference type="SAM" id="Phobius"/>
    </source>
</evidence>
<feature type="transmembrane region" description="Helical" evidence="1">
    <location>
        <begin position="95"/>
        <end position="118"/>
    </location>
</feature>
<dbReference type="Proteomes" id="UP000033103">
    <property type="component" value="Chromosome"/>
</dbReference>
<keyword evidence="3" id="KW-1185">Reference proteome</keyword>
<feature type="transmembrane region" description="Helical" evidence="1">
    <location>
        <begin position="36"/>
        <end position="61"/>
    </location>
</feature>
<keyword evidence="1" id="KW-0472">Membrane</keyword>
<sequence>MLEVIPSKINRIFAMNFLMGLLAFFLGLLLNIKFLYIAFSLGVLCSLVSNAILLFTVYLLVYKGYKSYISYFRFLLAYALYALTLYLTYFFCSNIYSVLICALGLCSFKLICYFMYILNFLRKKVHKN</sequence>
<feature type="transmembrane region" description="Helical" evidence="1">
    <location>
        <begin position="12"/>
        <end position="30"/>
    </location>
</feature>
<gene>
    <name evidence="2" type="ORF">VC03_06405</name>
</gene>